<sequence length="114" mass="13244">MQGMLLILEASERTTDLLNLQLTKSQKTDRQIDVFEFNSTPENEQIMSSPSYRSLLSGLQVDLSIWVELWAYYSIGERHALYRRLWLHPKIHLVFASKNSYSDVSQALDPPQML</sequence>
<name>A0A9E7GFH7_9LILI</name>
<dbReference type="OrthoDB" id="10644266at2759"/>
<evidence type="ECO:0000313" key="1">
    <source>
        <dbReference type="EMBL" id="URE13500.1"/>
    </source>
</evidence>
<keyword evidence="2" id="KW-1185">Reference proteome</keyword>
<dbReference type="Proteomes" id="UP001055439">
    <property type="component" value="Chromosome 6"/>
</dbReference>
<evidence type="ECO:0000313" key="2">
    <source>
        <dbReference type="Proteomes" id="UP001055439"/>
    </source>
</evidence>
<organism evidence="1 2">
    <name type="scientific">Musa troglodytarum</name>
    <name type="common">fe'i banana</name>
    <dbReference type="NCBI Taxonomy" id="320322"/>
    <lineage>
        <taxon>Eukaryota</taxon>
        <taxon>Viridiplantae</taxon>
        <taxon>Streptophyta</taxon>
        <taxon>Embryophyta</taxon>
        <taxon>Tracheophyta</taxon>
        <taxon>Spermatophyta</taxon>
        <taxon>Magnoliopsida</taxon>
        <taxon>Liliopsida</taxon>
        <taxon>Zingiberales</taxon>
        <taxon>Musaceae</taxon>
        <taxon>Musa</taxon>
    </lineage>
</organism>
<dbReference type="EMBL" id="CP097508">
    <property type="protein sequence ID" value="URE13500.1"/>
    <property type="molecule type" value="Genomic_DNA"/>
</dbReference>
<proteinExistence type="predicted"/>
<protein>
    <submittedName>
        <fullName evidence="1">Uncharacterized protein</fullName>
    </submittedName>
</protein>
<accession>A0A9E7GFH7</accession>
<gene>
    <name evidence="1" type="ORF">MUK42_04039</name>
</gene>
<dbReference type="AlphaFoldDB" id="A0A9E7GFH7"/>
<reference evidence="1" key="1">
    <citation type="submission" date="2022-05" db="EMBL/GenBank/DDBJ databases">
        <title>The Musa troglodytarum L. genome provides insights into the mechanism of non-climacteric behaviour and enrichment of carotenoids.</title>
        <authorList>
            <person name="Wang J."/>
        </authorList>
    </citation>
    <scope>NUCLEOTIDE SEQUENCE</scope>
    <source>
        <tissue evidence="1">Leaf</tissue>
    </source>
</reference>